<dbReference type="KEGG" id="aten:116307175"/>
<dbReference type="PANTHER" id="PTHR13034:SF2">
    <property type="entry name" value="DYNACTIN SUBUNIT 4"/>
    <property type="match status" value="1"/>
</dbReference>
<evidence type="ECO:0000256" key="16">
    <source>
        <dbReference type="SAM" id="MobiDB-lite"/>
    </source>
</evidence>
<keyword evidence="11" id="KW-0206">Cytoskeleton</keyword>
<evidence type="ECO:0000256" key="8">
    <source>
        <dbReference type="ARBA" id="ARBA00022843"/>
    </source>
</evidence>
<keyword evidence="9" id="KW-0007">Acetylation</keyword>
<feature type="domain" description="SWIM-type" evidence="17">
    <location>
        <begin position="1"/>
        <end position="41"/>
    </location>
</feature>
<comment type="subunit">
    <text evidence="14">Subunit of dynactin, a multiprotein complex part of a tripartite complex with dynein and a adapter, such as BICDL1, BICD2 or HOOK3. The dynactin complex is built around ACTR1A/ACTB filament and consists of an actin-related filament composed of a shoulder domain, a pointed end and a barbed end. Its length is defined by its flexible shoulder domain. The soulder is composed of 2 DCTN1 subunits, 4 DCTN2 and 2 DCTN3. The 4 DCNT2 (via N-terminus) bind the ACTR1A filament and act as molecular rulers to determine the length. The pointed end is important for binding dynein-dynactin cargo adapters. Consists of 4 subunits: ACTR10, DCNT4, DCTN5 and DCTN6. The barbed end is composed of a CAPZA1:CAPZB heterodimers, which binds ACTR1A/ACTB filament and dynactin and stabilizes dynactin. Interacts with ATP7B, but not ATP7A, in a copper-dependent manner. Interacts with ANK2; this interaction is required for localization at costameres. Interacts with N4BP2L1.</text>
</comment>
<comment type="similarity">
    <text evidence="12">Belongs to the dynactin subunit 4 family.</text>
</comment>
<keyword evidence="8" id="KW-0832">Ubl conjugation</keyword>
<evidence type="ECO:0000313" key="19">
    <source>
        <dbReference type="RefSeq" id="XP_031573185.1"/>
    </source>
</evidence>
<keyword evidence="7" id="KW-0597">Phosphoprotein</keyword>
<evidence type="ECO:0000259" key="17">
    <source>
        <dbReference type="PROSITE" id="PS50966"/>
    </source>
</evidence>
<sequence>MASLLNADGEHVLLSCTCSALSPLTRLYFCRHCIKLRCQLCVSHEVDSYYCPNCLENMPSAEAKLKKNRCANCFDCPSCGNTLSTRATAVAIPSEDKKTPPQAKKVYYLACGFCRWSSRDVNMEDRTVASGGWPDPENPSAKRIGTLVDFYRQLAQKEKVEREKKKLSKRRNYMHLAFTPKKKKDRLGMSSLSRRKSSLSYLTAHLGKGKEMEDVEIVLKEPSKATEDVETLPEEFYTLPLFLERVPHISQRLANPDLQPTGIKSLHTRHKHLLAKRSQRCRECEHNLSKPEFNPSSIKFKIQLGSAYYVPRLRIAQVPSLFYNQEAQITLSMTNPVESIVKVTLHSYEKDDDEDDENKKNEDSKENSENEKNNEKKGEEIKNEKNEKIEENSVKEEKDEPTEEKKGNDGKENKSNADEEKGASETAEQEKDAKNKRKTDSLVSSALFDRKTERRVDNRCESRAFVPTAEVVLPTCALALGARDEAAEFDDSDTTAELFSDDPRVVADRQANKLWFYVKVTPKKPVGDVKFSMIMQYDYKHTTSTLIKGGQEPETRIETQRHKIHINLGPVEGATDV</sequence>
<protein>
    <recommendedName>
        <fullName evidence="13">Dynactin subunit 4</fullName>
    </recommendedName>
</protein>
<evidence type="ECO:0000313" key="18">
    <source>
        <dbReference type="Proteomes" id="UP000515163"/>
    </source>
</evidence>
<accession>A0A6P8J7X7</accession>
<evidence type="ECO:0000256" key="6">
    <source>
        <dbReference type="ARBA" id="ARBA00022499"/>
    </source>
</evidence>
<keyword evidence="18" id="KW-1185">Reference proteome</keyword>
<comment type="subcellular location">
    <subcellularLocation>
        <location evidence="3">Cytoplasm</location>
        <location evidence="3">Cell cortex</location>
    </subcellularLocation>
    <subcellularLocation>
        <location evidence="1">Cytoplasm</location>
        <location evidence="1">Cytoskeleton</location>
        <location evidence="1">Microtubule organizing center</location>
        <location evidence="1">Centrosome</location>
    </subcellularLocation>
    <subcellularLocation>
        <location evidence="2">Cytoplasm</location>
        <location evidence="2">Cytoskeleton</location>
        <location evidence="2">Stress fiber</location>
    </subcellularLocation>
    <subcellularLocation>
        <location evidence="4">Cytoplasm</location>
        <location evidence="4">Myofibril</location>
    </subcellularLocation>
</comment>
<dbReference type="Pfam" id="PF05502">
    <property type="entry name" value="Dynactin_p62"/>
    <property type="match status" value="2"/>
</dbReference>
<evidence type="ECO:0000256" key="2">
    <source>
        <dbReference type="ARBA" id="ARBA00004529"/>
    </source>
</evidence>
<reference evidence="19" key="1">
    <citation type="submission" date="2025-08" db="UniProtKB">
        <authorList>
            <consortium name="RefSeq"/>
        </authorList>
    </citation>
    <scope>IDENTIFICATION</scope>
    <source>
        <tissue evidence="19">Tentacle</tissue>
    </source>
</reference>
<dbReference type="InParanoid" id="A0A6P8J7X7"/>
<evidence type="ECO:0000256" key="11">
    <source>
        <dbReference type="ARBA" id="ARBA00023212"/>
    </source>
</evidence>
<dbReference type="AlphaFoldDB" id="A0A6P8J7X7"/>
<dbReference type="InterPro" id="IPR008603">
    <property type="entry name" value="DCTN4"/>
</dbReference>
<organism evidence="18 19">
    <name type="scientific">Actinia tenebrosa</name>
    <name type="common">Australian red waratah sea anemone</name>
    <dbReference type="NCBI Taxonomy" id="6105"/>
    <lineage>
        <taxon>Eukaryota</taxon>
        <taxon>Metazoa</taxon>
        <taxon>Cnidaria</taxon>
        <taxon>Anthozoa</taxon>
        <taxon>Hexacorallia</taxon>
        <taxon>Actiniaria</taxon>
        <taxon>Actiniidae</taxon>
        <taxon>Actinia</taxon>
    </lineage>
</organism>
<name>A0A6P8J7X7_ACTTE</name>
<dbReference type="GO" id="GO:0030016">
    <property type="term" value="C:myofibril"/>
    <property type="evidence" value="ECO:0007669"/>
    <property type="project" value="UniProtKB-SubCell"/>
</dbReference>
<proteinExistence type="inferred from homology"/>
<evidence type="ECO:0000256" key="13">
    <source>
        <dbReference type="ARBA" id="ARBA00034864"/>
    </source>
</evidence>
<dbReference type="RefSeq" id="XP_031573185.1">
    <property type="nucleotide sequence ID" value="XM_031717325.1"/>
</dbReference>
<feature type="compositionally biased region" description="Basic and acidic residues" evidence="16">
    <location>
        <begin position="357"/>
        <end position="433"/>
    </location>
</feature>
<dbReference type="Proteomes" id="UP000515163">
    <property type="component" value="Unplaced"/>
</dbReference>
<evidence type="ECO:0000256" key="7">
    <source>
        <dbReference type="ARBA" id="ARBA00022553"/>
    </source>
</evidence>
<feature type="region of interest" description="Disordered" evidence="16">
    <location>
        <begin position="348"/>
        <end position="441"/>
    </location>
</feature>
<dbReference type="PANTHER" id="PTHR13034">
    <property type="entry name" value="DYNACTIN P62 SUBUNIT"/>
    <property type="match status" value="1"/>
</dbReference>
<keyword evidence="6" id="KW-1017">Isopeptide bond</keyword>
<evidence type="ECO:0000256" key="3">
    <source>
        <dbReference type="ARBA" id="ARBA00004544"/>
    </source>
</evidence>
<dbReference type="GO" id="GO:0005813">
    <property type="term" value="C:centrosome"/>
    <property type="evidence" value="ECO:0007669"/>
    <property type="project" value="UniProtKB-SubCell"/>
</dbReference>
<evidence type="ECO:0000256" key="12">
    <source>
        <dbReference type="ARBA" id="ARBA00034776"/>
    </source>
</evidence>
<keyword evidence="5" id="KW-0963">Cytoplasm</keyword>
<dbReference type="GO" id="GO:0005869">
    <property type="term" value="C:dynactin complex"/>
    <property type="evidence" value="ECO:0007669"/>
    <property type="project" value="InterPro"/>
</dbReference>
<keyword evidence="15" id="KW-0479">Metal-binding</keyword>
<evidence type="ECO:0000256" key="5">
    <source>
        <dbReference type="ARBA" id="ARBA00022490"/>
    </source>
</evidence>
<dbReference type="InterPro" id="IPR007527">
    <property type="entry name" value="Znf_SWIM"/>
</dbReference>
<evidence type="ECO:0000256" key="15">
    <source>
        <dbReference type="PROSITE-ProRule" id="PRU00325"/>
    </source>
</evidence>
<evidence type="ECO:0000256" key="14">
    <source>
        <dbReference type="ARBA" id="ARBA00093507"/>
    </source>
</evidence>
<evidence type="ECO:0000256" key="1">
    <source>
        <dbReference type="ARBA" id="ARBA00004300"/>
    </source>
</evidence>
<dbReference type="GO" id="GO:0005938">
    <property type="term" value="C:cell cortex"/>
    <property type="evidence" value="ECO:0007669"/>
    <property type="project" value="UniProtKB-SubCell"/>
</dbReference>
<gene>
    <name evidence="19" type="primary">LOC116307175</name>
</gene>
<dbReference type="GeneID" id="116307175"/>
<dbReference type="OrthoDB" id="283815at2759"/>
<dbReference type="GO" id="GO:0001725">
    <property type="term" value="C:stress fiber"/>
    <property type="evidence" value="ECO:0007669"/>
    <property type="project" value="UniProtKB-SubCell"/>
</dbReference>
<evidence type="ECO:0000256" key="4">
    <source>
        <dbReference type="ARBA" id="ARBA00004657"/>
    </source>
</evidence>
<dbReference type="PROSITE" id="PS50966">
    <property type="entry name" value="ZF_SWIM"/>
    <property type="match status" value="1"/>
</dbReference>
<keyword evidence="15" id="KW-0862">Zinc</keyword>
<dbReference type="FunCoup" id="A0A6P8J7X7">
    <property type="interactions" value="3045"/>
</dbReference>
<dbReference type="GO" id="GO:0008270">
    <property type="term" value="F:zinc ion binding"/>
    <property type="evidence" value="ECO:0007669"/>
    <property type="project" value="UniProtKB-KW"/>
</dbReference>
<evidence type="ECO:0000256" key="9">
    <source>
        <dbReference type="ARBA" id="ARBA00022990"/>
    </source>
</evidence>
<evidence type="ECO:0000256" key="10">
    <source>
        <dbReference type="ARBA" id="ARBA00023054"/>
    </source>
</evidence>
<keyword evidence="10" id="KW-0175">Coiled coil</keyword>
<keyword evidence="15" id="KW-0863">Zinc-finger</keyword>